<evidence type="ECO:0000313" key="5">
    <source>
        <dbReference type="EMBL" id="KAK7116735.1"/>
    </source>
</evidence>
<accession>A0AAN9GS20</accession>
<evidence type="ECO:0000256" key="2">
    <source>
        <dbReference type="SAM" id="Coils"/>
    </source>
</evidence>
<dbReference type="PANTHER" id="PTHR45807">
    <property type="entry name" value="TYROSINE-PROTEIN KINASE HOPSCOTCH"/>
    <property type="match status" value="1"/>
</dbReference>
<dbReference type="GO" id="GO:0005126">
    <property type="term" value="F:cytokine receptor binding"/>
    <property type="evidence" value="ECO:0007669"/>
    <property type="project" value="TreeGrafter"/>
</dbReference>
<dbReference type="Pfam" id="PF07714">
    <property type="entry name" value="PK_Tyr_Ser-Thr"/>
    <property type="match status" value="2"/>
</dbReference>
<feature type="binding site" evidence="1">
    <location>
        <position position="1053"/>
    </location>
    <ligand>
        <name>ATP</name>
        <dbReference type="ChEBI" id="CHEBI:30616"/>
    </ligand>
</feature>
<dbReference type="GO" id="GO:0005829">
    <property type="term" value="C:cytosol"/>
    <property type="evidence" value="ECO:0007669"/>
    <property type="project" value="TreeGrafter"/>
</dbReference>
<gene>
    <name evidence="5" type="ORF">V1264_002365</name>
</gene>
<evidence type="ECO:0000313" key="6">
    <source>
        <dbReference type="Proteomes" id="UP001374579"/>
    </source>
</evidence>
<evidence type="ECO:0000256" key="3">
    <source>
        <dbReference type="SAM" id="MobiDB-lite"/>
    </source>
</evidence>
<dbReference type="InterPro" id="IPR001245">
    <property type="entry name" value="Ser-Thr/Tyr_kinase_cat_dom"/>
</dbReference>
<dbReference type="Gene3D" id="1.10.510.10">
    <property type="entry name" value="Transferase(Phosphotransferase) domain 1"/>
    <property type="match status" value="2"/>
</dbReference>
<keyword evidence="6" id="KW-1185">Reference proteome</keyword>
<dbReference type="PROSITE" id="PS00107">
    <property type="entry name" value="PROTEIN_KINASE_ATP"/>
    <property type="match status" value="1"/>
</dbReference>
<name>A0AAN9GS20_9CAEN</name>
<feature type="domain" description="Protein kinase" evidence="4">
    <location>
        <begin position="580"/>
        <end position="941"/>
    </location>
</feature>
<evidence type="ECO:0000259" key="4">
    <source>
        <dbReference type="PROSITE" id="PS50011"/>
    </source>
</evidence>
<reference evidence="5 6" key="1">
    <citation type="submission" date="2024-02" db="EMBL/GenBank/DDBJ databases">
        <title>Chromosome-scale genome assembly of the rough periwinkle Littorina saxatilis.</title>
        <authorList>
            <person name="De Jode A."/>
            <person name="Faria R."/>
            <person name="Formenti G."/>
            <person name="Sims Y."/>
            <person name="Smith T.P."/>
            <person name="Tracey A."/>
            <person name="Wood J.M.D."/>
            <person name="Zagrodzka Z.B."/>
            <person name="Johannesson K."/>
            <person name="Butlin R.K."/>
            <person name="Leder E.H."/>
        </authorList>
    </citation>
    <scope>NUCLEOTIDE SEQUENCE [LARGE SCALE GENOMIC DNA]</scope>
    <source>
        <strain evidence="5">Snail1</strain>
        <tissue evidence="5">Muscle</tissue>
    </source>
</reference>
<dbReference type="SUPFAM" id="SSF56112">
    <property type="entry name" value="Protein kinase-like (PK-like)"/>
    <property type="match status" value="2"/>
</dbReference>
<dbReference type="PROSITE" id="PS00109">
    <property type="entry name" value="PROTEIN_KINASE_TYR"/>
    <property type="match status" value="1"/>
</dbReference>
<feature type="coiled-coil region" evidence="2">
    <location>
        <begin position="966"/>
        <end position="993"/>
    </location>
</feature>
<dbReference type="GO" id="GO:0030154">
    <property type="term" value="P:cell differentiation"/>
    <property type="evidence" value="ECO:0007669"/>
    <property type="project" value="TreeGrafter"/>
</dbReference>
<comment type="caution">
    <text evidence="5">The sequence shown here is derived from an EMBL/GenBank/DDBJ whole genome shotgun (WGS) entry which is preliminary data.</text>
</comment>
<dbReference type="GO" id="GO:0007259">
    <property type="term" value="P:cell surface receptor signaling pathway via JAK-STAT"/>
    <property type="evidence" value="ECO:0007669"/>
    <property type="project" value="TreeGrafter"/>
</dbReference>
<dbReference type="InterPro" id="IPR017441">
    <property type="entry name" value="Protein_kinase_ATP_BS"/>
</dbReference>
<dbReference type="InterPro" id="IPR000719">
    <property type="entry name" value="Prot_kinase_dom"/>
</dbReference>
<keyword evidence="1" id="KW-0547">Nucleotide-binding</keyword>
<feature type="region of interest" description="Disordered" evidence="3">
    <location>
        <begin position="862"/>
        <end position="898"/>
    </location>
</feature>
<dbReference type="PROSITE" id="PS50011">
    <property type="entry name" value="PROTEIN_KINASE_DOM"/>
    <property type="match status" value="2"/>
</dbReference>
<dbReference type="InterPro" id="IPR008266">
    <property type="entry name" value="Tyr_kinase_AS"/>
</dbReference>
<keyword evidence="1" id="KW-0067">ATP-binding</keyword>
<feature type="domain" description="Protein kinase" evidence="4">
    <location>
        <begin position="1019"/>
        <end position="1332"/>
    </location>
</feature>
<sequence length="1333" mass="152693">MMGSCLERESNMAETYAGLSSSKPGISVQFYGLQIFATPPLVIPQEHLPLTCEQVCIRSAQHLTANLGKFFSQESQNKIGPKFIPLFGLYAADHSLQQWIPEAHNFECGTNNLTFYFRVKVRPARESIPEGLCADYLFWQCAEDFLTGRVWSHFDMENKIRDVNEVNKNALWVFMASGRYLQEKVASGPRLLQMPLKEITTLHRIRGKVTLMNIPRLLPKKMTTELEKEYNIIDPLMRFLSRRFMHTYIKDFFEKWGEENLTRIRYNFVEGFLSKVVPYYLLEYFPAEKVENYRAQRGENGEELGPLPSTSVELVIKPHQDGCVPGVYFNKRFKAHLKDITGAVILESESTRAENQKCRIVLQIQLGPPMVLDLPNQASAKSFLSVLETYCRLKYNYYESLNVEHLAAPSLQVLRDLHCFGPTEEEDARRYVRELKENDERLAQREAFYMLYQDTEDFNLLHATVLKEEDGNKEITTYNIHFTVNKANGSMDFQVQVGSEMKLFENKQDLWYCLTTTLGLGRLIFPKEENVCGAMQFLQDDSMSEYYYSYAGVESERTGKRRSNDTGDQPLLYRDDQVPQSVLSMIAQGEFSTVYRFKQMDQGREAILKKVTHKSAAVHEAYRKGAELLLKLHERSHFFVRVYGFMITSPTRIIYECMPDGNGSLLKRLRDKSSPPLSWLQVASVLKQLAECLCSLKDAGMLYGKFCCAKILIWKVKDTAITIRLGDPSQSLFCNTLELVDSQNEKRLAWLAPERWANKGENAPQKVSEPTLESEVYSLGTTLWEMLHRGLDPRQCIPSAFKRTQDFFKQHNRLPDPKFEEVTATHGDVASTPVAGSRTQQWVDNQHLTPDQDGLQPYIQGTMADSGQGSNLASGETGMTEVSGEPARPEEQSQRVNSVKETLRKIQEKVVKLMHDCWHEDPHQRPVPLALIKAAIDVEELAYRMETSSPLWHLQLLIQTALATNNVQDEEAAKLLQQQLQQQLQRAQDNKEVDKVLKDLETKVRQSIKSVIDHTLLELIPNNKLGEGQFGEVVGAYLHEPSERRGDEATAKKEKVAVKKMKNEQTPKQTAQFLKEVLTVFSLKHENVVKLIGVVVKGYRIPYQLVMEFADKGTLESYVKLKGSSLGSLDFKKELHGFAMNIAEGMQYICETEKMIHGDLAARNVLLFSACGSGRKSYTAKLSDFGLSHKLGKGEKGIYYYDTKKSKVKPDVLPIFWMPCEIIENWNCGEQKFTIKTDVWSFGVTLWEMFSADGPEKHLNKKNVKGTELVDELIKMYQEGKHKQQHQHLPKPLYCPPKVYAIMKQCWKFDDRTRPDFTNLFRMIADLTDTELD</sequence>
<dbReference type="PANTHER" id="PTHR45807:SF7">
    <property type="entry name" value="TYROSINE-PROTEIN KINASE HOPSCOTCH"/>
    <property type="match status" value="1"/>
</dbReference>
<dbReference type="GO" id="GO:0004715">
    <property type="term" value="F:non-membrane spanning protein tyrosine kinase activity"/>
    <property type="evidence" value="ECO:0007669"/>
    <property type="project" value="TreeGrafter"/>
</dbReference>
<feature type="compositionally biased region" description="Polar residues" evidence="3">
    <location>
        <begin position="863"/>
        <end position="874"/>
    </location>
</feature>
<dbReference type="Proteomes" id="UP001374579">
    <property type="component" value="Unassembled WGS sequence"/>
</dbReference>
<proteinExistence type="predicted"/>
<keyword evidence="2" id="KW-0175">Coiled coil</keyword>
<dbReference type="EMBL" id="JBAMIC010000001">
    <property type="protein sequence ID" value="KAK7116735.1"/>
    <property type="molecule type" value="Genomic_DNA"/>
</dbReference>
<evidence type="ECO:0000256" key="1">
    <source>
        <dbReference type="PROSITE-ProRule" id="PRU10141"/>
    </source>
</evidence>
<organism evidence="5 6">
    <name type="scientific">Littorina saxatilis</name>
    <dbReference type="NCBI Taxonomy" id="31220"/>
    <lineage>
        <taxon>Eukaryota</taxon>
        <taxon>Metazoa</taxon>
        <taxon>Spiralia</taxon>
        <taxon>Lophotrochozoa</taxon>
        <taxon>Mollusca</taxon>
        <taxon>Gastropoda</taxon>
        <taxon>Caenogastropoda</taxon>
        <taxon>Littorinimorpha</taxon>
        <taxon>Littorinoidea</taxon>
        <taxon>Littorinidae</taxon>
        <taxon>Littorina</taxon>
    </lineage>
</organism>
<dbReference type="GO" id="GO:0005524">
    <property type="term" value="F:ATP binding"/>
    <property type="evidence" value="ECO:0007669"/>
    <property type="project" value="UniProtKB-UniRule"/>
</dbReference>
<dbReference type="GO" id="GO:0035556">
    <property type="term" value="P:intracellular signal transduction"/>
    <property type="evidence" value="ECO:0007669"/>
    <property type="project" value="TreeGrafter"/>
</dbReference>
<dbReference type="InterPro" id="IPR051286">
    <property type="entry name" value="JAK"/>
</dbReference>
<protein>
    <recommendedName>
        <fullName evidence="4">Protein kinase domain-containing protein</fullName>
    </recommendedName>
</protein>
<dbReference type="GO" id="GO:0019221">
    <property type="term" value="P:cytokine-mediated signaling pathway"/>
    <property type="evidence" value="ECO:0007669"/>
    <property type="project" value="TreeGrafter"/>
</dbReference>
<dbReference type="InterPro" id="IPR011009">
    <property type="entry name" value="Kinase-like_dom_sf"/>
</dbReference>